<dbReference type="PANTHER" id="PTHR35526:SF3">
    <property type="entry name" value="ANTI-SIGMA-F FACTOR RSBW"/>
    <property type="match status" value="1"/>
</dbReference>
<evidence type="ECO:0000313" key="1">
    <source>
        <dbReference type="EMBL" id="OLF10349.1"/>
    </source>
</evidence>
<protein>
    <recommendedName>
        <fullName evidence="3">Histidine kinase/HSP90-like ATPase domain-containing protein</fullName>
    </recommendedName>
</protein>
<comment type="caution">
    <text evidence="1">The sequence shown here is derived from an EMBL/GenBank/DDBJ whole genome shotgun (WGS) entry which is preliminary data.</text>
</comment>
<sequence>MPLLLVAGRAEHRRMLDRYEACAHLPVHPSVSAAAAAVGRPPPRRVARLTLPNDLVSARLARAFILRTCAEWDEVGKALDAVTVVNELVENTLLHTYSAPSVRLELRHGLLTVAVYDDDPAPPLMVPPTPGTTGRRGLVLIDRLAAVWGCSPTRSGGKAVWAVL</sequence>
<dbReference type="OrthoDB" id="4327509at2"/>
<dbReference type="AlphaFoldDB" id="A0A1Q8C7J5"/>
<dbReference type="RefSeq" id="WP_075129542.1">
    <property type="nucleotide sequence ID" value="NZ_MSIE01000077.1"/>
</dbReference>
<dbReference type="Gene3D" id="3.30.565.10">
    <property type="entry name" value="Histidine kinase-like ATPase, C-terminal domain"/>
    <property type="match status" value="1"/>
</dbReference>
<dbReference type="PANTHER" id="PTHR35526">
    <property type="entry name" value="ANTI-SIGMA-F FACTOR RSBW-RELATED"/>
    <property type="match status" value="1"/>
</dbReference>
<dbReference type="CDD" id="cd16936">
    <property type="entry name" value="HATPase_RsbW-like"/>
    <property type="match status" value="1"/>
</dbReference>
<dbReference type="STRING" id="1912961.BU204_32055"/>
<gene>
    <name evidence="1" type="ORF">BU204_32055</name>
</gene>
<evidence type="ECO:0008006" key="3">
    <source>
        <dbReference type="Google" id="ProtNLM"/>
    </source>
</evidence>
<dbReference type="EMBL" id="MSIE01000077">
    <property type="protein sequence ID" value="OLF10349.1"/>
    <property type="molecule type" value="Genomic_DNA"/>
</dbReference>
<dbReference type="InterPro" id="IPR036890">
    <property type="entry name" value="HATPase_C_sf"/>
</dbReference>
<evidence type="ECO:0000313" key="2">
    <source>
        <dbReference type="Proteomes" id="UP000185596"/>
    </source>
</evidence>
<name>A0A1Q8C7J5_9PSEU</name>
<reference evidence="1 2" key="1">
    <citation type="submission" date="2016-12" db="EMBL/GenBank/DDBJ databases">
        <title>The draft genome sequence of Actinophytocola sp. 11-183.</title>
        <authorList>
            <person name="Wang W."/>
            <person name="Yuan L."/>
        </authorList>
    </citation>
    <scope>NUCLEOTIDE SEQUENCE [LARGE SCALE GENOMIC DNA]</scope>
    <source>
        <strain evidence="1 2">11-183</strain>
    </source>
</reference>
<dbReference type="InterPro" id="IPR050267">
    <property type="entry name" value="Anti-sigma-factor_SerPK"/>
</dbReference>
<proteinExistence type="predicted"/>
<keyword evidence="2" id="KW-1185">Reference proteome</keyword>
<organism evidence="1 2">
    <name type="scientific">Actinophytocola xanthii</name>
    <dbReference type="NCBI Taxonomy" id="1912961"/>
    <lineage>
        <taxon>Bacteria</taxon>
        <taxon>Bacillati</taxon>
        <taxon>Actinomycetota</taxon>
        <taxon>Actinomycetes</taxon>
        <taxon>Pseudonocardiales</taxon>
        <taxon>Pseudonocardiaceae</taxon>
    </lineage>
</organism>
<dbReference type="Proteomes" id="UP000185596">
    <property type="component" value="Unassembled WGS sequence"/>
</dbReference>
<accession>A0A1Q8C7J5</accession>